<dbReference type="Proteomes" id="UP001174909">
    <property type="component" value="Unassembled WGS sequence"/>
</dbReference>
<sequence length="66" mass="7562">MRRARILSRKPGPRTRLSQDWMPSEKTTLILRCLLQNCMAEASGIPLPDSVSECVDQYQDMETSLH</sequence>
<comment type="caution">
    <text evidence="1">The sequence shown here is derived from an EMBL/GenBank/DDBJ whole genome shotgun (WGS) entry which is preliminary data.</text>
</comment>
<keyword evidence="2" id="KW-1185">Reference proteome</keyword>
<dbReference type="EMBL" id="CASHTH010002265">
    <property type="protein sequence ID" value="CAI8027231.1"/>
    <property type="molecule type" value="Genomic_DNA"/>
</dbReference>
<evidence type="ECO:0000313" key="1">
    <source>
        <dbReference type="EMBL" id="CAI8027231.1"/>
    </source>
</evidence>
<evidence type="ECO:0000313" key="2">
    <source>
        <dbReference type="Proteomes" id="UP001174909"/>
    </source>
</evidence>
<protein>
    <submittedName>
        <fullName evidence="1">Uncharacterized protein</fullName>
    </submittedName>
</protein>
<dbReference type="AlphaFoldDB" id="A0AA35SEP4"/>
<reference evidence="1" key="1">
    <citation type="submission" date="2023-03" db="EMBL/GenBank/DDBJ databases">
        <authorList>
            <person name="Steffen K."/>
            <person name="Cardenas P."/>
        </authorList>
    </citation>
    <scope>NUCLEOTIDE SEQUENCE</scope>
</reference>
<gene>
    <name evidence="1" type="ORF">GBAR_LOCUS15585</name>
</gene>
<organism evidence="1 2">
    <name type="scientific">Geodia barretti</name>
    <name type="common">Barrett's horny sponge</name>
    <dbReference type="NCBI Taxonomy" id="519541"/>
    <lineage>
        <taxon>Eukaryota</taxon>
        <taxon>Metazoa</taxon>
        <taxon>Porifera</taxon>
        <taxon>Demospongiae</taxon>
        <taxon>Heteroscleromorpha</taxon>
        <taxon>Tetractinellida</taxon>
        <taxon>Astrophorina</taxon>
        <taxon>Geodiidae</taxon>
        <taxon>Geodia</taxon>
    </lineage>
</organism>
<proteinExistence type="predicted"/>
<accession>A0AA35SEP4</accession>
<name>A0AA35SEP4_GEOBA</name>